<reference evidence="1 2" key="1">
    <citation type="submission" date="2020-03" db="EMBL/GenBank/DDBJ databases">
        <title>Sequencing the genomes of 1000 actinobacteria strains.</title>
        <authorList>
            <person name="Klenk H.-P."/>
        </authorList>
    </citation>
    <scope>NUCLEOTIDE SEQUENCE [LARGE SCALE GENOMIC DNA]</scope>
    <source>
        <strain evidence="1 2">DSM 45685</strain>
    </source>
</reference>
<dbReference type="AlphaFoldDB" id="A0A7X5UUC6"/>
<evidence type="ECO:0000313" key="2">
    <source>
        <dbReference type="Proteomes" id="UP000545493"/>
    </source>
</evidence>
<dbReference type="RefSeq" id="WP_167174013.1">
    <property type="nucleotide sequence ID" value="NZ_JAAOYM010000001.1"/>
</dbReference>
<dbReference type="Proteomes" id="UP000545493">
    <property type="component" value="Unassembled WGS sequence"/>
</dbReference>
<protein>
    <submittedName>
        <fullName evidence="1">Uncharacterized protein</fullName>
    </submittedName>
</protein>
<organism evidence="1 2">
    <name type="scientific">Saccharomonospora amisosensis</name>
    <dbReference type="NCBI Taxonomy" id="1128677"/>
    <lineage>
        <taxon>Bacteria</taxon>
        <taxon>Bacillati</taxon>
        <taxon>Actinomycetota</taxon>
        <taxon>Actinomycetes</taxon>
        <taxon>Pseudonocardiales</taxon>
        <taxon>Pseudonocardiaceae</taxon>
        <taxon>Saccharomonospora</taxon>
    </lineage>
</organism>
<accession>A0A7X5UUC6</accession>
<gene>
    <name evidence="1" type="ORF">FHU38_004203</name>
</gene>
<comment type="caution">
    <text evidence="1">The sequence shown here is derived from an EMBL/GenBank/DDBJ whole genome shotgun (WGS) entry which is preliminary data.</text>
</comment>
<proteinExistence type="predicted"/>
<name>A0A7X5UUC6_9PSEU</name>
<evidence type="ECO:0000313" key="1">
    <source>
        <dbReference type="EMBL" id="NIJ13859.1"/>
    </source>
</evidence>
<sequence length="313" mass="34264">MTFTINAAKAAQPPVNSIVAVSALRARGVLDQTIARRCRPGGPWRRLAPGVVMLAPGEPTRRQLLHAAATYLGKECVITGHDALCAQGLDLPKPRAVHALIPTWRRLSPPEFLLLERTARRPDPVFVNGLPFAPPERAALDAARRQHEPERLRELLTLPIYYGMCTLEQLRAEVDAGNQRGTAAAREQLRLIARTRHNYVQGLARQLLNRSPLPPPRWEATVYDRAGRPIGTADAWWDEIGMGWQFHEQADGRGRDRVGGLSLTAAGVVVVRSSPESLRTNGNAVVRELVSAFRAAATRARPAVRCAVPGEAA</sequence>
<keyword evidence="2" id="KW-1185">Reference proteome</keyword>
<dbReference type="EMBL" id="JAAOYM010000001">
    <property type="protein sequence ID" value="NIJ13859.1"/>
    <property type="molecule type" value="Genomic_DNA"/>
</dbReference>